<dbReference type="AlphaFoldDB" id="A0A1B0CYV7"/>
<dbReference type="SMART" id="SM00060">
    <property type="entry name" value="FN3"/>
    <property type="match status" value="4"/>
</dbReference>
<dbReference type="InterPro" id="IPR013098">
    <property type="entry name" value="Ig_I-set"/>
</dbReference>
<dbReference type="CDD" id="cd00063">
    <property type="entry name" value="FN3"/>
    <property type="match status" value="4"/>
</dbReference>
<name>A0A1B0CYV7_PHLPP</name>
<dbReference type="PROSITE" id="PS50835">
    <property type="entry name" value="IG_LIKE"/>
    <property type="match status" value="1"/>
</dbReference>
<dbReference type="Proteomes" id="UP000092462">
    <property type="component" value="Unassembled WGS sequence"/>
</dbReference>
<dbReference type="VEuPathDB" id="VectorBase:PPAI000279"/>
<dbReference type="EMBL" id="AJVK01020443">
    <property type="status" value="NOT_ANNOTATED_CDS"/>
    <property type="molecule type" value="Genomic_DNA"/>
</dbReference>
<keyword evidence="2" id="KW-0393">Immunoglobulin domain</keyword>
<evidence type="ECO:0000313" key="4">
    <source>
        <dbReference type="Proteomes" id="UP000092462"/>
    </source>
</evidence>
<dbReference type="VEuPathDB" id="VectorBase:PPAPM1_007700"/>
<dbReference type="FunFam" id="2.60.40.10:FF:000056">
    <property type="entry name" value="twitchin isoform X4"/>
    <property type="match status" value="2"/>
</dbReference>
<accession>A0A1B0CYV7</accession>
<dbReference type="InterPro" id="IPR036116">
    <property type="entry name" value="FN3_sf"/>
</dbReference>
<protein>
    <submittedName>
        <fullName evidence="3">Uncharacterized protein</fullName>
    </submittedName>
</protein>
<evidence type="ECO:0000313" key="3">
    <source>
        <dbReference type="EnsemblMetazoa" id="PPAI000279-PA"/>
    </source>
</evidence>
<dbReference type="SUPFAM" id="SSF48726">
    <property type="entry name" value="Immunoglobulin"/>
    <property type="match status" value="2"/>
</dbReference>
<organism evidence="3 4">
    <name type="scientific">Phlebotomus papatasi</name>
    <name type="common">Sandfly</name>
    <dbReference type="NCBI Taxonomy" id="29031"/>
    <lineage>
        <taxon>Eukaryota</taxon>
        <taxon>Metazoa</taxon>
        <taxon>Ecdysozoa</taxon>
        <taxon>Arthropoda</taxon>
        <taxon>Hexapoda</taxon>
        <taxon>Insecta</taxon>
        <taxon>Pterygota</taxon>
        <taxon>Neoptera</taxon>
        <taxon>Endopterygota</taxon>
        <taxon>Diptera</taxon>
        <taxon>Nematocera</taxon>
        <taxon>Psychodoidea</taxon>
        <taxon>Psychodidae</taxon>
        <taxon>Phlebotomus</taxon>
        <taxon>Phlebotomus</taxon>
    </lineage>
</organism>
<dbReference type="FunFam" id="2.60.40.10:FF:000031">
    <property type="entry name" value="Myosin-binding protein C, slow type"/>
    <property type="match status" value="1"/>
</dbReference>
<dbReference type="InterPro" id="IPR013783">
    <property type="entry name" value="Ig-like_fold"/>
</dbReference>
<reference evidence="3" key="1">
    <citation type="submission" date="2022-08" db="UniProtKB">
        <authorList>
            <consortium name="EnsemblMetazoa"/>
        </authorList>
    </citation>
    <scope>IDENTIFICATION</scope>
    <source>
        <strain evidence="3">Israel</strain>
    </source>
</reference>
<proteinExistence type="predicted"/>
<dbReference type="GO" id="GO:0030017">
    <property type="term" value="C:sarcomere"/>
    <property type="evidence" value="ECO:0007669"/>
    <property type="project" value="UniProtKB-ARBA"/>
</dbReference>
<dbReference type="SUPFAM" id="SSF49265">
    <property type="entry name" value="Fibronectin type III"/>
    <property type="match status" value="2"/>
</dbReference>
<keyword evidence="4" id="KW-1185">Reference proteome</keyword>
<dbReference type="InterPro" id="IPR007110">
    <property type="entry name" value="Ig-like_dom"/>
</dbReference>
<dbReference type="EnsemblMetazoa" id="PPAI000279-RA">
    <property type="protein sequence ID" value="PPAI000279-PA"/>
    <property type="gene ID" value="PPAI000279"/>
</dbReference>
<dbReference type="Gene3D" id="2.60.40.10">
    <property type="entry name" value="Immunoglobulins"/>
    <property type="match status" value="6"/>
</dbReference>
<dbReference type="InterPro" id="IPR036179">
    <property type="entry name" value="Ig-like_dom_sf"/>
</dbReference>
<dbReference type="PANTHER" id="PTHR14340">
    <property type="entry name" value="MICROFIBRIL-ASSOCIATED GLYCOPROTEIN 3"/>
    <property type="match status" value="1"/>
</dbReference>
<dbReference type="Pfam" id="PF00041">
    <property type="entry name" value="fn3"/>
    <property type="match status" value="4"/>
</dbReference>
<dbReference type="GO" id="GO:0030154">
    <property type="term" value="P:cell differentiation"/>
    <property type="evidence" value="ECO:0007669"/>
    <property type="project" value="UniProtKB-ARBA"/>
</dbReference>
<dbReference type="EMBL" id="AJVK01020442">
    <property type="status" value="NOT_ANNOTATED_CDS"/>
    <property type="molecule type" value="Genomic_DNA"/>
</dbReference>
<dbReference type="PROSITE" id="PS50853">
    <property type="entry name" value="FN3"/>
    <property type="match status" value="4"/>
</dbReference>
<dbReference type="PANTHER" id="PTHR14340:SF9">
    <property type="entry name" value="FIBRONECTIN TYPE-III DOMAIN-CONTAINING PROTEIN"/>
    <property type="match status" value="1"/>
</dbReference>
<dbReference type="PRINTS" id="PR00014">
    <property type="entry name" value="FNTYPEIII"/>
</dbReference>
<dbReference type="Pfam" id="PF07679">
    <property type="entry name" value="I-set"/>
    <property type="match status" value="2"/>
</dbReference>
<keyword evidence="1" id="KW-0677">Repeat</keyword>
<dbReference type="InterPro" id="IPR003961">
    <property type="entry name" value="FN3_dom"/>
</dbReference>
<evidence type="ECO:0000256" key="1">
    <source>
        <dbReference type="ARBA" id="ARBA00022737"/>
    </source>
</evidence>
<dbReference type="FunFam" id="2.60.40.10:FF:002083">
    <property type="entry name" value="Protein CBR-UNC-22"/>
    <property type="match status" value="2"/>
</dbReference>
<evidence type="ECO:0000256" key="2">
    <source>
        <dbReference type="ARBA" id="ARBA00023319"/>
    </source>
</evidence>
<dbReference type="GO" id="GO:0009653">
    <property type="term" value="P:anatomical structure morphogenesis"/>
    <property type="evidence" value="ECO:0007669"/>
    <property type="project" value="UniProtKB-ARBA"/>
</dbReference>
<sequence length="574" mass="63006">MSTIFRLILLMQFVNARNQKSGHQYRTKIRVIDAKRADSGTYTLVARNSNGTDKADVKVTVLDVPGAPEGPLRVDNVTKSGVSLSWKPPKDDGGSEISHYVVEKMDAETMRWVPVGECQQPHIKADNLIEGHDYTFRVRAVNKQGESAPLATSQPITAKDPFGRPEKPGTPQVTDWDKNRVDLEWTPPKKDGGAPIKAYIIEKRPRFGTWEKAAEVGPDDCKASVPDLTEGEEYEFRVIAVNKGGPGEPSDASAPVVAKARYVAPSFDKSLLQDQTVHAGKKIKFQLPIEASPRPTVTWTVNGKVLEAGPRVDLQLFGGQLSLEIPFSVRSDEGRYNLTITNELGSCTASANVTVLDRPSKPEGPLEISGIHKEGCSLRWGTPKDDGGSPILHYVIEKMDLSRGTWSDAGMSTTLTHDITRLIHKKEYLFRVKAVNAIGESEPLEAAKSIVAKNECDEPQAPGKPSIDDWDKDHVDLSWTPPPHDGGAPVTGYIIQKKEKGSPYWVTAAHVPTNTCKATVPELTEGQEYEFRVIAVNKAGQSEPSEASDKVTARARNVPPRIITPLQDLPKWRL</sequence>